<evidence type="ECO:0000256" key="3">
    <source>
        <dbReference type="ARBA" id="ARBA00022801"/>
    </source>
</evidence>
<dbReference type="InterPro" id="IPR036852">
    <property type="entry name" value="Peptidase_S8/S53_dom_sf"/>
</dbReference>
<dbReference type="PRINTS" id="PR00723">
    <property type="entry name" value="SUBTILISIN"/>
</dbReference>
<keyword evidence="11" id="KW-1185">Reference proteome</keyword>
<protein>
    <recommendedName>
        <fullName evidence="6">subtilisin</fullName>
        <ecNumber evidence="6">3.4.21.62</ecNumber>
    </recommendedName>
</protein>
<evidence type="ECO:0000256" key="1">
    <source>
        <dbReference type="ARBA" id="ARBA00011073"/>
    </source>
</evidence>
<keyword evidence="2 7" id="KW-0645">Protease</keyword>
<keyword evidence="4 7" id="KW-0720">Serine protease</keyword>
<proteinExistence type="inferred from homology"/>
<evidence type="ECO:0000256" key="5">
    <source>
        <dbReference type="ARBA" id="ARBA00023529"/>
    </source>
</evidence>
<dbReference type="EMBL" id="JABANO010014959">
    <property type="protein sequence ID" value="KAF4737695.1"/>
    <property type="molecule type" value="Genomic_DNA"/>
</dbReference>
<evidence type="ECO:0000256" key="2">
    <source>
        <dbReference type="ARBA" id="ARBA00022670"/>
    </source>
</evidence>
<evidence type="ECO:0000259" key="9">
    <source>
        <dbReference type="Pfam" id="PF00082"/>
    </source>
</evidence>
<evidence type="ECO:0000256" key="7">
    <source>
        <dbReference type="PROSITE-ProRule" id="PRU01240"/>
    </source>
</evidence>
<reference evidence="10 11" key="1">
    <citation type="submission" date="2020-04" db="EMBL/GenBank/DDBJ databases">
        <title>Perkinsus olseni comparative genomics.</title>
        <authorList>
            <person name="Bogema D.R."/>
        </authorList>
    </citation>
    <scope>NUCLEOTIDE SEQUENCE [LARGE SCALE GENOMIC DNA]</scope>
    <source>
        <strain evidence="10 11">ATCC PRA-207</strain>
    </source>
</reference>
<dbReference type="InterPro" id="IPR050131">
    <property type="entry name" value="Peptidase_S8_subtilisin-like"/>
</dbReference>
<dbReference type="PROSITE" id="PS00136">
    <property type="entry name" value="SUBTILASE_ASP"/>
    <property type="match status" value="1"/>
</dbReference>
<dbReference type="PROSITE" id="PS00138">
    <property type="entry name" value="SUBTILASE_SER"/>
    <property type="match status" value="1"/>
</dbReference>
<comment type="caution">
    <text evidence="10">The sequence shown here is derived from an EMBL/GenBank/DDBJ whole genome shotgun (WGS) entry which is preliminary data.</text>
</comment>
<name>A0A7J6SY39_PEROL</name>
<gene>
    <name evidence="10" type="primary">SUB2_42</name>
    <name evidence="10" type="ORF">FOZ63_026958</name>
</gene>
<dbReference type="InterPro" id="IPR000209">
    <property type="entry name" value="Peptidase_S8/S53_dom"/>
</dbReference>
<dbReference type="PANTHER" id="PTHR43806">
    <property type="entry name" value="PEPTIDASE S8"/>
    <property type="match status" value="1"/>
</dbReference>
<dbReference type="AlphaFoldDB" id="A0A7J6SY39"/>
<comment type="similarity">
    <text evidence="1 7 8">Belongs to the peptidase S8 family.</text>
</comment>
<feature type="domain" description="Peptidase S8/S53" evidence="9">
    <location>
        <begin position="254"/>
        <end position="476"/>
    </location>
</feature>
<dbReference type="GO" id="GO:0004252">
    <property type="term" value="F:serine-type endopeptidase activity"/>
    <property type="evidence" value="ECO:0007669"/>
    <property type="project" value="UniProtKB-UniRule"/>
</dbReference>
<evidence type="ECO:0000256" key="4">
    <source>
        <dbReference type="ARBA" id="ARBA00022825"/>
    </source>
</evidence>
<evidence type="ECO:0000256" key="8">
    <source>
        <dbReference type="RuleBase" id="RU003355"/>
    </source>
</evidence>
<dbReference type="SUPFAM" id="SSF52743">
    <property type="entry name" value="Subtilisin-like"/>
    <property type="match status" value="1"/>
</dbReference>
<dbReference type="PANTHER" id="PTHR43806:SF11">
    <property type="entry name" value="CEREVISIN-RELATED"/>
    <property type="match status" value="1"/>
</dbReference>
<sequence length="528" mass="57425">MLRYNYWKLLDIQTGKVESIPGEFTAHQQRVACSFYEARLNKLSVDVKAIHDWTLKGSDMLSEMSEAFGVAELTDSTGKVLASGPAFNEICYGSLVFCSSDAMKLLSFVPLIAASSSEDVYDSKTILSVTSDDAFVDVRDVPQRLENAKFASNPEIAAFLKTASIKTLKYSGLQVVSTSDGTVSSADLCAYLKNAASKIPGLECECSPNFATKEETTDDDVGVNDPQAWRQRAFELMNMKEVWRLSAPYARRTIGVAVMDSGLNFSDPEISSYRGFFRKRSGGFIDGGWNFLNDSSNFTSVNQHGQKCAKLIAARRNNNLDMAGMSSNVRLVSFRTQREDGHGSWWHMAEAMDMAVDIGVDIVSISLGEFISKRYADRVLSKAFKAATDQGIIVVASAGNHGKAADTHYPCPLPGVICVGSIDVEDTLQISNFSNYGGYVDIAAYGSYVYTGYNRVSSGTSFSCPIVSGAAAILLSMGVKPKYVPGTLIHNVNRFPSPLRPLKKNAGALNPLKAVKMAIDYPILRGAH</sequence>
<feature type="active site" description="Charge relay system" evidence="7">
    <location>
        <position position="461"/>
    </location>
</feature>
<dbReference type="InterPro" id="IPR023828">
    <property type="entry name" value="Peptidase_S8_Ser-AS"/>
</dbReference>
<evidence type="ECO:0000313" key="11">
    <source>
        <dbReference type="Proteomes" id="UP000553632"/>
    </source>
</evidence>
<dbReference type="InterPro" id="IPR023827">
    <property type="entry name" value="Peptidase_S8_Asp-AS"/>
</dbReference>
<feature type="active site" description="Charge relay system" evidence="7">
    <location>
        <position position="260"/>
    </location>
</feature>
<dbReference type="InterPro" id="IPR015500">
    <property type="entry name" value="Peptidase_S8_subtilisin-rel"/>
</dbReference>
<dbReference type="Pfam" id="PF00082">
    <property type="entry name" value="Peptidase_S8"/>
    <property type="match status" value="1"/>
</dbReference>
<evidence type="ECO:0000256" key="6">
    <source>
        <dbReference type="ARBA" id="ARBA00023619"/>
    </source>
</evidence>
<keyword evidence="3 7" id="KW-0378">Hydrolase</keyword>
<feature type="active site" description="Charge relay system" evidence="7">
    <location>
        <position position="304"/>
    </location>
</feature>
<comment type="catalytic activity">
    <reaction evidence="5">
        <text>Hydrolysis of proteins with broad specificity for peptide bonds, and a preference for a large uncharged residue in P1. Hydrolyzes peptide amides.</text>
        <dbReference type="EC" id="3.4.21.62"/>
    </reaction>
</comment>
<dbReference type="GO" id="GO:0006508">
    <property type="term" value="P:proteolysis"/>
    <property type="evidence" value="ECO:0007669"/>
    <property type="project" value="UniProtKB-KW"/>
</dbReference>
<evidence type="ECO:0000313" key="10">
    <source>
        <dbReference type="EMBL" id="KAF4737695.1"/>
    </source>
</evidence>
<organism evidence="10 11">
    <name type="scientific">Perkinsus olseni</name>
    <name type="common">Perkinsus atlanticus</name>
    <dbReference type="NCBI Taxonomy" id="32597"/>
    <lineage>
        <taxon>Eukaryota</taxon>
        <taxon>Sar</taxon>
        <taxon>Alveolata</taxon>
        <taxon>Perkinsozoa</taxon>
        <taxon>Perkinsea</taxon>
        <taxon>Perkinsida</taxon>
        <taxon>Perkinsidae</taxon>
        <taxon>Perkinsus</taxon>
    </lineage>
</organism>
<dbReference type="PROSITE" id="PS51892">
    <property type="entry name" value="SUBTILASE"/>
    <property type="match status" value="1"/>
</dbReference>
<dbReference type="EC" id="3.4.21.62" evidence="6"/>
<dbReference type="OMA" id="IPGLECE"/>
<accession>A0A7J6SY39</accession>
<dbReference type="Gene3D" id="3.40.50.200">
    <property type="entry name" value="Peptidase S8/S53 domain"/>
    <property type="match status" value="1"/>
</dbReference>
<dbReference type="Proteomes" id="UP000553632">
    <property type="component" value="Unassembled WGS sequence"/>
</dbReference>